<evidence type="ECO:0000256" key="3">
    <source>
        <dbReference type="ARBA" id="ARBA00022833"/>
    </source>
</evidence>
<evidence type="ECO:0000256" key="1">
    <source>
        <dbReference type="ARBA" id="ARBA00022723"/>
    </source>
</evidence>
<feature type="region of interest" description="Disordered" evidence="5">
    <location>
        <begin position="478"/>
        <end position="523"/>
    </location>
</feature>
<evidence type="ECO:0000313" key="7">
    <source>
        <dbReference type="EMBL" id="KAF4667129.1"/>
    </source>
</evidence>
<evidence type="ECO:0000313" key="8">
    <source>
        <dbReference type="Proteomes" id="UP000591131"/>
    </source>
</evidence>
<dbReference type="SUPFAM" id="SSF57850">
    <property type="entry name" value="RING/U-box"/>
    <property type="match status" value="2"/>
</dbReference>
<feature type="compositionally biased region" description="Low complexity" evidence="5">
    <location>
        <begin position="480"/>
        <end position="494"/>
    </location>
</feature>
<feature type="compositionally biased region" description="Polar residues" evidence="5">
    <location>
        <begin position="242"/>
        <end position="257"/>
    </location>
</feature>
<dbReference type="PANTHER" id="PTHR20930">
    <property type="entry name" value="OVARIAN CARCINOMA ANTIGEN CA125-RELATED"/>
    <property type="match status" value="1"/>
</dbReference>
<proteinExistence type="predicted"/>
<dbReference type="EMBL" id="JAAPAO010000218">
    <property type="protein sequence ID" value="KAF4667129.1"/>
    <property type="molecule type" value="Genomic_DNA"/>
</dbReference>
<dbReference type="Proteomes" id="UP000591131">
    <property type="component" value="Unassembled WGS sequence"/>
</dbReference>
<feature type="region of interest" description="Disordered" evidence="5">
    <location>
        <begin position="615"/>
        <end position="634"/>
    </location>
</feature>
<dbReference type="Gene3D" id="3.30.60.90">
    <property type="match status" value="2"/>
</dbReference>
<comment type="caution">
    <text evidence="7">The sequence shown here is derived from an EMBL/GenBank/DDBJ whole genome shotgun (WGS) entry which is preliminary data.</text>
</comment>
<dbReference type="InterPro" id="IPR043145">
    <property type="entry name" value="Znf_ZZ_sf"/>
</dbReference>
<dbReference type="GO" id="GO:0008270">
    <property type="term" value="F:zinc ion binding"/>
    <property type="evidence" value="ECO:0007669"/>
    <property type="project" value="UniProtKB-KW"/>
</dbReference>
<gene>
    <name evidence="7" type="ORF">FOL47_003731</name>
</gene>
<evidence type="ECO:0000256" key="4">
    <source>
        <dbReference type="PROSITE-ProRule" id="PRU00228"/>
    </source>
</evidence>
<dbReference type="OrthoDB" id="432129at2759"/>
<organism evidence="7 8">
    <name type="scientific">Perkinsus chesapeaki</name>
    <name type="common">Clam parasite</name>
    <name type="synonym">Perkinsus andrewsi</name>
    <dbReference type="NCBI Taxonomy" id="330153"/>
    <lineage>
        <taxon>Eukaryota</taxon>
        <taxon>Sar</taxon>
        <taxon>Alveolata</taxon>
        <taxon>Perkinsozoa</taxon>
        <taxon>Perkinsea</taxon>
        <taxon>Perkinsida</taxon>
        <taxon>Perkinsidae</taxon>
        <taxon>Perkinsus</taxon>
    </lineage>
</organism>
<feature type="compositionally biased region" description="Polar residues" evidence="5">
    <location>
        <begin position="150"/>
        <end position="185"/>
    </location>
</feature>
<evidence type="ECO:0000259" key="6">
    <source>
        <dbReference type="PROSITE" id="PS50135"/>
    </source>
</evidence>
<dbReference type="PANTHER" id="PTHR20930:SF0">
    <property type="entry name" value="PROTEIN ILRUN"/>
    <property type="match status" value="1"/>
</dbReference>
<keyword evidence="8" id="KW-1185">Reference proteome</keyword>
<keyword evidence="1" id="KW-0479">Metal-binding</keyword>
<dbReference type="Pfam" id="PF00569">
    <property type="entry name" value="ZZ"/>
    <property type="match status" value="2"/>
</dbReference>
<evidence type="ECO:0000256" key="2">
    <source>
        <dbReference type="ARBA" id="ARBA00022771"/>
    </source>
</evidence>
<keyword evidence="3" id="KW-0862">Zinc</keyword>
<reference evidence="7 8" key="1">
    <citation type="submission" date="2020-04" db="EMBL/GenBank/DDBJ databases">
        <title>Perkinsus chesapeaki whole genome sequence.</title>
        <authorList>
            <person name="Bogema D.R."/>
        </authorList>
    </citation>
    <scope>NUCLEOTIDE SEQUENCE [LARGE SCALE GENOMIC DNA]</scope>
    <source>
        <strain evidence="7">ATCC PRA-425</strain>
    </source>
</reference>
<feature type="region of interest" description="Disordered" evidence="5">
    <location>
        <begin position="150"/>
        <end position="271"/>
    </location>
</feature>
<evidence type="ECO:0000256" key="5">
    <source>
        <dbReference type="SAM" id="MobiDB-lite"/>
    </source>
</evidence>
<dbReference type="PROSITE" id="PS50135">
    <property type="entry name" value="ZF_ZZ_2"/>
    <property type="match status" value="1"/>
</dbReference>
<dbReference type="SMART" id="SM00291">
    <property type="entry name" value="ZnF_ZZ"/>
    <property type="match status" value="2"/>
</dbReference>
<dbReference type="InterPro" id="IPR000433">
    <property type="entry name" value="Znf_ZZ"/>
</dbReference>
<name>A0A7J6M6K7_PERCH</name>
<dbReference type="AlphaFoldDB" id="A0A7J6M6K7"/>
<accession>A0A7J6M6K7</accession>
<protein>
    <recommendedName>
        <fullName evidence="6">ZZ-type domain-containing protein</fullName>
    </recommendedName>
</protein>
<sequence length="865" mass="95115">MSKPDGQQEPTPTPPNLVIKVVSTQGVWRTRVPATAASFGRVEQFAKDCAASASPVGQPAPEPRIRYLDDEGDWCELTEDTWLDAVQLAQDTKGVLRVELSAKPGTFLARTSSAATTAVHSVSTPPVTTSPTWASPGALPVVLPLKDTAPQGSISSHSATATVEPTATGTETRRSLATSIATVDSQPVHVGPEAPSRVGSADPFPVWAPPGLQPQPRQQYNTPEERESNKNTTPTLGRGNEAAQSGMTYPTAPSSTRADLGPPPGFQQQRKSYAPKPILKMYLALTECGRLTPRIMASVMANFIPLVVQRISRHTDCLTFGMYHKYYRILPTMRAVLAAIQTIPSLQRFTPQLMAIVQLGPDVPEMCGMGQWAVNFLKALSQEPFDVEVKVLLAMAEPWSVVVREDILKYRSMLEVGEVHITHTGVKCNMCGEMPIIGPKFKCRSCNFNLCGECFPDKNSIHPEHDFVCVLWPTRDQQDQQEAAPQQQQQSAGQTPVAEATPNAPYSEFCPSRGPSSDSSSVPSFGGWLEMLRNSLTWPDEFRAHHQGRPWSHSSWLFAKGKGKGKGKGLFASTYNPYGSWGDSMGAGEGGGGQYDYNGPTEEHCPYLRHLDEAPGGPAAPVQAREEPRPRAHKTYTPKPLVKMFLNLNVLGMLTPRTLASVAVSFLPLTIQRLSRHTDRISKAARAKYEWIKPTLETLLSSIEKLPEMEEFVPALRSYVREGPDSPKMKSFGTWFVNSMKAFVAVPFEKQMPALLKVAPKWIRVITSLMGSQFDKHDIPVMSRAELSHNVGCDGCGVYPIVGPRFKCQDCGYDFDLCGECYPDKESIHFKNHSFICVLWPDTDLQTTKVRLVQQTIVKAKDEAI</sequence>
<dbReference type="CDD" id="cd02249">
    <property type="entry name" value="ZZ"/>
    <property type="match status" value="2"/>
</dbReference>
<feature type="compositionally biased region" description="Low complexity" evidence="5">
    <location>
        <begin position="511"/>
        <end position="523"/>
    </location>
</feature>
<keyword evidence="2 4" id="KW-0863">Zinc-finger</keyword>
<feature type="domain" description="ZZ-type" evidence="6">
    <location>
        <begin position="788"/>
        <end position="843"/>
    </location>
</feature>